<name>A0ACC0AHG7_CATRO</name>
<proteinExistence type="predicted"/>
<gene>
    <name evidence="1" type="ORF">M9H77_28680</name>
</gene>
<reference evidence="2" key="1">
    <citation type="journal article" date="2023" name="Nat. Plants">
        <title>Single-cell RNA sequencing provides a high-resolution roadmap for understanding the multicellular compartmentation of specialized metabolism.</title>
        <authorList>
            <person name="Sun S."/>
            <person name="Shen X."/>
            <person name="Li Y."/>
            <person name="Li Y."/>
            <person name="Wang S."/>
            <person name="Li R."/>
            <person name="Zhang H."/>
            <person name="Shen G."/>
            <person name="Guo B."/>
            <person name="Wei J."/>
            <person name="Xu J."/>
            <person name="St-Pierre B."/>
            <person name="Chen S."/>
            <person name="Sun C."/>
        </authorList>
    </citation>
    <scope>NUCLEOTIDE SEQUENCE [LARGE SCALE GENOMIC DNA]</scope>
</reference>
<dbReference type="EMBL" id="CM044706">
    <property type="protein sequence ID" value="KAI5659887.1"/>
    <property type="molecule type" value="Genomic_DNA"/>
</dbReference>
<accession>A0ACC0AHG7</accession>
<organism evidence="1 2">
    <name type="scientific">Catharanthus roseus</name>
    <name type="common">Madagascar periwinkle</name>
    <name type="synonym">Vinca rosea</name>
    <dbReference type="NCBI Taxonomy" id="4058"/>
    <lineage>
        <taxon>Eukaryota</taxon>
        <taxon>Viridiplantae</taxon>
        <taxon>Streptophyta</taxon>
        <taxon>Embryophyta</taxon>
        <taxon>Tracheophyta</taxon>
        <taxon>Spermatophyta</taxon>
        <taxon>Magnoliopsida</taxon>
        <taxon>eudicotyledons</taxon>
        <taxon>Gunneridae</taxon>
        <taxon>Pentapetalae</taxon>
        <taxon>asterids</taxon>
        <taxon>lamiids</taxon>
        <taxon>Gentianales</taxon>
        <taxon>Apocynaceae</taxon>
        <taxon>Rauvolfioideae</taxon>
        <taxon>Vinceae</taxon>
        <taxon>Catharanthinae</taxon>
        <taxon>Catharanthus</taxon>
    </lineage>
</organism>
<evidence type="ECO:0000313" key="1">
    <source>
        <dbReference type="EMBL" id="KAI5659887.1"/>
    </source>
</evidence>
<evidence type="ECO:0000313" key="2">
    <source>
        <dbReference type="Proteomes" id="UP001060085"/>
    </source>
</evidence>
<protein>
    <submittedName>
        <fullName evidence="1">Uncharacterized protein</fullName>
    </submittedName>
</protein>
<dbReference type="Proteomes" id="UP001060085">
    <property type="component" value="Linkage Group LG06"/>
</dbReference>
<comment type="caution">
    <text evidence="1">The sequence shown here is derived from an EMBL/GenBank/DDBJ whole genome shotgun (WGS) entry which is preliminary data.</text>
</comment>
<keyword evidence="2" id="KW-1185">Reference proteome</keyword>
<sequence length="694" mass="78701">MSKMMEDKQKTPSVIARLMGLDELPSQQPLHRNHKVLSDDYLRKTASIGLLEKRSSRDGLLCKTSAEKQDMSVCRSEMFDGKPNANTVSADFSVPRLRNSHTKYPLNEKKLFHLKGLDDMLEGLCDNRGKHFGGPKGFQSRLSASTSTSVSDDSDGELFNMLDKMIHQRGALRSIEKVENSYQQTYIDPLDKLKPQLDFKDRSRSIVVLKPNSRRAKQINSSSSFRGLSRSRVTPDECSPNVSDRISCQSSFNFKRIDQISYPFPSGSIFSVEAKKQIIERWRTTKNFQEVEVDGRRCTLGEMFTMHDDGARPKTSISHEGGKLELGSSRHVNGKYGSTVGHIQDLPRLELFKRPIVATGNSNLTTIGEASQHDLKNKASLREHSLKPRVNTDLASEDQQQLEVAPGISLSKDEHTSSDVWENLTPQRSSCGTPSGESNSWCTSDSSLAMNFKEINQLSPDSVLEPPIKEGNSFVSEFSNSPLADLSGLAMKLELLESKSEEETNSECSGMNVSSDDEENENESVDVPKYNKRLWEMFGLEESRDFSYLVDVLDEAHLSDNIYEAWDSTDLPVDPSLFELLEKKYGKQTSWLKTDRKLLFDRINYGLKEIVNTFVDINSSRKPLRRRIDPQLRRNEIEEELWMLLVDQEKEVNKDLPAKALGREIKWLSLEEDISIICREIEEFLFNELAAELD</sequence>